<dbReference type="InterPro" id="IPR036296">
    <property type="entry name" value="SKP1-like_dim_sf"/>
</dbReference>
<gene>
    <name evidence="5" type="ORF">L1049_000969</name>
</gene>
<dbReference type="Pfam" id="PF03931">
    <property type="entry name" value="Skp1_POZ"/>
    <property type="match status" value="1"/>
</dbReference>
<feature type="domain" description="SKP1 component POZ" evidence="4">
    <location>
        <begin position="5"/>
        <end position="63"/>
    </location>
</feature>
<organism evidence="5 6">
    <name type="scientific">Liquidambar formosana</name>
    <name type="common">Formosan gum</name>
    <dbReference type="NCBI Taxonomy" id="63359"/>
    <lineage>
        <taxon>Eukaryota</taxon>
        <taxon>Viridiplantae</taxon>
        <taxon>Streptophyta</taxon>
        <taxon>Embryophyta</taxon>
        <taxon>Tracheophyta</taxon>
        <taxon>Spermatophyta</taxon>
        <taxon>Magnoliopsida</taxon>
        <taxon>eudicotyledons</taxon>
        <taxon>Gunneridae</taxon>
        <taxon>Pentapetalae</taxon>
        <taxon>Saxifragales</taxon>
        <taxon>Altingiaceae</taxon>
        <taxon>Liquidambar</taxon>
    </lineage>
</organism>
<dbReference type="SMART" id="SM00512">
    <property type="entry name" value="Skp1"/>
    <property type="match status" value="1"/>
</dbReference>
<dbReference type="InterPro" id="IPR001232">
    <property type="entry name" value="SKP1-like"/>
</dbReference>
<evidence type="ECO:0000313" key="5">
    <source>
        <dbReference type="EMBL" id="KAK9269200.1"/>
    </source>
</evidence>
<proteinExistence type="inferred from homology"/>
<dbReference type="SUPFAM" id="SSF81382">
    <property type="entry name" value="Skp1 dimerisation domain-like"/>
    <property type="match status" value="1"/>
</dbReference>
<protein>
    <recommendedName>
        <fullName evidence="4">SKP1 component POZ domain-containing protein</fullName>
    </recommendedName>
</protein>
<dbReference type="InterPro" id="IPR016897">
    <property type="entry name" value="SKP1"/>
</dbReference>
<evidence type="ECO:0000256" key="2">
    <source>
        <dbReference type="ARBA" id="ARBA00009993"/>
    </source>
</evidence>
<evidence type="ECO:0000313" key="6">
    <source>
        <dbReference type="Proteomes" id="UP001415857"/>
    </source>
</evidence>
<accession>A0AAP0NA20</accession>
<dbReference type="PANTHER" id="PTHR11165">
    <property type="entry name" value="SKP1"/>
    <property type="match status" value="1"/>
</dbReference>
<dbReference type="SUPFAM" id="SSF54695">
    <property type="entry name" value="POZ domain"/>
    <property type="match status" value="1"/>
</dbReference>
<keyword evidence="6" id="KW-1185">Reference proteome</keyword>
<reference evidence="5 6" key="1">
    <citation type="journal article" date="2024" name="Plant J.">
        <title>Genome sequences and population genomics reveal climatic adaptation and genomic divergence between two closely related sweetgum species.</title>
        <authorList>
            <person name="Xu W.Q."/>
            <person name="Ren C.Q."/>
            <person name="Zhang X.Y."/>
            <person name="Comes H.P."/>
            <person name="Liu X.H."/>
            <person name="Li Y.G."/>
            <person name="Kettle C.J."/>
            <person name="Jalonen R."/>
            <person name="Gaisberger H."/>
            <person name="Ma Y.Z."/>
            <person name="Qiu Y.X."/>
        </authorList>
    </citation>
    <scope>NUCLEOTIDE SEQUENCE [LARGE SCALE GENOMIC DNA]</scope>
    <source>
        <strain evidence="5">Hangzhou</strain>
    </source>
</reference>
<dbReference type="GO" id="GO:0006511">
    <property type="term" value="P:ubiquitin-dependent protein catabolic process"/>
    <property type="evidence" value="ECO:0007669"/>
    <property type="project" value="InterPro"/>
</dbReference>
<dbReference type="InterPro" id="IPR011333">
    <property type="entry name" value="SKP1/BTB/POZ_sf"/>
</dbReference>
<evidence type="ECO:0000256" key="3">
    <source>
        <dbReference type="ARBA" id="ARBA00022786"/>
    </source>
</evidence>
<evidence type="ECO:0000256" key="1">
    <source>
        <dbReference type="ARBA" id="ARBA00004906"/>
    </source>
</evidence>
<dbReference type="EMBL" id="JBBPBK010000015">
    <property type="protein sequence ID" value="KAK9269200.1"/>
    <property type="molecule type" value="Genomic_DNA"/>
</dbReference>
<dbReference type="AlphaFoldDB" id="A0AAP0NA20"/>
<dbReference type="Proteomes" id="UP001415857">
    <property type="component" value="Unassembled WGS sequence"/>
</dbReference>
<dbReference type="Gene3D" id="3.30.710.10">
    <property type="entry name" value="Potassium Channel Kv1.1, Chain A"/>
    <property type="match status" value="1"/>
</dbReference>
<dbReference type="InterPro" id="IPR016073">
    <property type="entry name" value="Skp1_comp_POZ"/>
</dbReference>
<dbReference type="GO" id="GO:0009867">
    <property type="term" value="P:jasmonic acid mediated signaling pathway"/>
    <property type="evidence" value="ECO:0007669"/>
    <property type="project" value="UniProtKB-ARBA"/>
</dbReference>
<evidence type="ECO:0000259" key="4">
    <source>
        <dbReference type="Pfam" id="PF03931"/>
    </source>
</evidence>
<comment type="caution">
    <text evidence="5">The sequence shown here is derived from an EMBL/GenBank/DDBJ whole genome shotgun (WGS) entry which is preliminary data.</text>
</comment>
<sequence>MSSQKIKVISSDNCMFYVDKDVVEESKTIMGIIEEQSVAKDTITLPQVTGEDLSKVILYLEKHFEVRKSDKRGDGVEEDLKAWDVNFIKANIDTIDDLILAAHHLNIESLLSLTGEATMRLGWRMGPCFDNPLWNCLYPVEEDDPLWKWMFTVEEKERWEKQQEAFE</sequence>
<keyword evidence="3" id="KW-0833">Ubl conjugation pathway</keyword>
<comment type="similarity">
    <text evidence="2">Belongs to the SKP1 family.</text>
</comment>
<comment type="pathway">
    <text evidence="1">Protein modification; protein ubiquitination.</text>
</comment>
<name>A0AAP0NA20_LIQFO</name>